<sequence length="328" mass="37000">MNCKRLDIQCSFSAPHLTTTPLNQDSLADLELLDYWHRHSITANASRQSEQEAVRLGFSHHYLLNSILALAALQLFDEDRSQTRWYVRAVAHREAAITRARPHFQHLEESQRPALLSFSFYTSLYTLAEPLLRPASTGCQPNFDPVKELLQAIRLGRSSTTFVQQHLAPVVSSDPSLVAKYHPLRLEAIQGLESRFPQLVWLQDLIEHQCTGRDRTVCLDAVESLFLSIAYAVDNPHNPSQNRAIWGWASNVDSAFLDMCSAQNAVALVIFAHFVGLMSLAGNNWYLRGWPEVVLGHIRSLLKDGLEDAIRWPEEVVFGNRLALPLVA</sequence>
<organism evidence="1 2">
    <name type="scientific">Fusarium ambrosium</name>
    <dbReference type="NCBI Taxonomy" id="131363"/>
    <lineage>
        <taxon>Eukaryota</taxon>
        <taxon>Fungi</taxon>
        <taxon>Dikarya</taxon>
        <taxon>Ascomycota</taxon>
        <taxon>Pezizomycotina</taxon>
        <taxon>Sordariomycetes</taxon>
        <taxon>Hypocreomycetidae</taxon>
        <taxon>Hypocreales</taxon>
        <taxon>Nectriaceae</taxon>
        <taxon>Fusarium</taxon>
        <taxon>Fusarium solani species complex</taxon>
    </lineage>
</organism>
<accession>A0A428TSD1</accession>
<dbReference type="EMBL" id="NIZV01000143">
    <property type="protein sequence ID" value="RSM04987.1"/>
    <property type="molecule type" value="Genomic_DNA"/>
</dbReference>
<dbReference type="GO" id="GO:0001228">
    <property type="term" value="F:DNA-binding transcription activator activity, RNA polymerase II-specific"/>
    <property type="evidence" value="ECO:0007669"/>
    <property type="project" value="TreeGrafter"/>
</dbReference>
<name>A0A428TSD1_9HYPO</name>
<comment type="caution">
    <text evidence="1">The sequence shown here is derived from an EMBL/GenBank/DDBJ whole genome shotgun (WGS) entry which is preliminary data.</text>
</comment>
<dbReference type="PANTHER" id="PTHR47784:SF5">
    <property type="entry name" value="STEROL UPTAKE CONTROL PROTEIN 2"/>
    <property type="match status" value="1"/>
</dbReference>
<evidence type="ECO:0000313" key="2">
    <source>
        <dbReference type="Proteomes" id="UP000288429"/>
    </source>
</evidence>
<protein>
    <recommendedName>
        <fullName evidence="3">Transcription factor domain-containing protein</fullName>
    </recommendedName>
</protein>
<proteinExistence type="predicted"/>
<dbReference type="InterPro" id="IPR053157">
    <property type="entry name" value="Sterol_Uptake_Regulator"/>
</dbReference>
<keyword evidence="2" id="KW-1185">Reference proteome</keyword>
<dbReference type="PANTHER" id="PTHR47784">
    <property type="entry name" value="STEROL UPTAKE CONTROL PROTEIN 2"/>
    <property type="match status" value="1"/>
</dbReference>
<dbReference type="Proteomes" id="UP000288429">
    <property type="component" value="Unassembled WGS sequence"/>
</dbReference>
<reference evidence="1 2" key="1">
    <citation type="submission" date="2017-06" db="EMBL/GenBank/DDBJ databases">
        <title>Cmopartive genomic analysis of Ambrosia Fusariam Clade fungi.</title>
        <authorList>
            <person name="Stajich J.E."/>
            <person name="Carrillo J."/>
            <person name="Kijimoto T."/>
            <person name="Eskalen A."/>
            <person name="O'Donnell K."/>
            <person name="Kasson M."/>
        </authorList>
    </citation>
    <scope>NUCLEOTIDE SEQUENCE [LARGE SCALE GENOMIC DNA]</scope>
    <source>
        <strain evidence="1 2">NRRL 20438</strain>
    </source>
</reference>
<evidence type="ECO:0000313" key="1">
    <source>
        <dbReference type="EMBL" id="RSM04987.1"/>
    </source>
</evidence>
<gene>
    <name evidence="1" type="ORF">CDV31_009788</name>
</gene>
<evidence type="ECO:0008006" key="3">
    <source>
        <dbReference type="Google" id="ProtNLM"/>
    </source>
</evidence>
<dbReference type="AlphaFoldDB" id="A0A428TSD1"/>